<dbReference type="GO" id="GO:0016987">
    <property type="term" value="F:sigma factor activity"/>
    <property type="evidence" value="ECO:0007669"/>
    <property type="project" value="UniProtKB-KW"/>
</dbReference>
<feature type="domain" description="RNA polymerase sigma-70 region 2" evidence="5">
    <location>
        <begin position="17"/>
        <end position="82"/>
    </location>
</feature>
<gene>
    <name evidence="7" type="primary">hurI_3</name>
    <name evidence="7" type="ORF">SAMEA3906486_02313</name>
</gene>
<evidence type="ECO:0000256" key="3">
    <source>
        <dbReference type="ARBA" id="ARBA00023082"/>
    </source>
</evidence>
<dbReference type="SUPFAM" id="SSF88659">
    <property type="entry name" value="Sigma3 and sigma4 domains of RNA polymerase sigma factors"/>
    <property type="match status" value="1"/>
</dbReference>
<dbReference type="InterPro" id="IPR013249">
    <property type="entry name" value="RNA_pol_sigma70_r4_t2"/>
</dbReference>
<evidence type="ECO:0000259" key="5">
    <source>
        <dbReference type="Pfam" id="PF04542"/>
    </source>
</evidence>
<dbReference type="Pfam" id="PF08281">
    <property type="entry name" value="Sigma70_r4_2"/>
    <property type="match status" value="1"/>
</dbReference>
<dbReference type="InterPro" id="IPR039425">
    <property type="entry name" value="RNA_pol_sigma-70-like"/>
</dbReference>
<feature type="domain" description="RNA polymerase sigma factor 70 region 4 type 2" evidence="6">
    <location>
        <begin position="113"/>
        <end position="161"/>
    </location>
</feature>
<dbReference type="SUPFAM" id="SSF88946">
    <property type="entry name" value="Sigma2 domain of RNA polymerase sigma factors"/>
    <property type="match status" value="1"/>
</dbReference>
<dbReference type="Gene3D" id="1.10.10.10">
    <property type="entry name" value="Winged helix-like DNA-binding domain superfamily/Winged helix DNA-binding domain"/>
    <property type="match status" value="1"/>
</dbReference>
<evidence type="ECO:0000313" key="8">
    <source>
        <dbReference type="Proteomes" id="UP000076848"/>
    </source>
</evidence>
<dbReference type="NCBIfam" id="TIGR02937">
    <property type="entry name" value="sigma70-ECF"/>
    <property type="match status" value="1"/>
</dbReference>
<dbReference type="Gene3D" id="1.10.1740.10">
    <property type="match status" value="1"/>
</dbReference>
<dbReference type="InterPro" id="IPR014284">
    <property type="entry name" value="RNA_pol_sigma-70_dom"/>
</dbReference>
<evidence type="ECO:0000256" key="4">
    <source>
        <dbReference type="ARBA" id="ARBA00023163"/>
    </source>
</evidence>
<dbReference type="PANTHER" id="PTHR43133:SF63">
    <property type="entry name" value="RNA POLYMERASE SIGMA FACTOR FECI-RELATED"/>
    <property type="match status" value="1"/>
</dbReference>
<keyword evidence="2" id="KW-0805">Transcription regulation</keyword>
<dbReference type="Proteomes" id="UP000076848">
    <property type="component" value="Unassembled WGS sequence"/>
</dbReference>
<evidence type="ECO:0000256" key="2">
    <source>
        <dbReference type="ARBA" id="ARBA00023015"/>
    </source>
</evidence>
<comment type="similarity">
    <text evidence="1">Belongs to the sigma-70 factor family. ECF subfamily.</text>
</comment>
<proteinExistence type="inferred from homology"/>
<keyword evidence="4" id="KW-0804">Transcription</keyword>
<dbReference type="InterPro" id="IPR036388">
    <property type="entry name" value="WH-like_DNA-bd_sf"/>
</dbReference>
<dbReference type="AlphaFoldDB" id="A0A157SF79"/>
<dbReference type="InterPro" id="IPR013324">
    <property type="entry name" value="RNA_pol_sigma_r3/r4-like"/>
</dbReference>
<evidence type="ECO:0000259" key="6">
    <source>
        <dbReference type="Pfam" id="PF08281"/>
    </source>
</evidence>
<dbReference type="RefSeq" id="WP_066126931.1">
    <property type="nucleotide sequence ID" value="NZ_FKIF01000006.1"/>
</dbReference>
<evidence type="ECO:0000313" key="7">
    <source>
        <dbReference type="EMBL" id="SAI69122.1"/>
    </source>
</evidence>
<dbReference type="OrthoDB" id="8589148at2"/>
<dbReference type="STRING" id="288768.SAMEA3906486_02313"/>
<keyword evidence="3" id="KW-0731">Sigma factor</keyword>
<dbReference type="InterPro" id="IPR013325">
    <property type="entry name" value="RNA_pol_sigma_r2"/>
</dbReference>
<dbReference type="GO" id="GO:0003677">
    <property type="term" value="F:DNA binding"/>
    <property type="evidence" value="ECO:0007669"/>
    <property type="project" value="InterPro"/>
</dbReference>
<protein>
    <submittedName>
        <fullName evidence="7">Heme uptake RNA polymerase sigma-70 factor</fullName>
    </submittedName>
</protein>
<organism evidence="7 8">
    <name type="scientific">Bordetella ansorpii</name>
    <dbReference type="NCBI Taxonomy" id="288768"/>
    <lineage>
        <taxon>Bacteria</taxon>
        <taxon>Pseudomonadati</taxon>
        <taxon>Pseudomonadota</taxon>
        <taxon>Betaproteobacteria</taxon>
        <taxon>Burkholderiales</taxon>
        <taxon>Alcaligenaceae</taxon>
        <taxon>Bordetella</taxon>
    </lineage>
</organism>
<dbReference type="EMBL" id="FKIF01000006">
    <property type="protein sequence ID" value="SAI69122.1"/>
    <property type="molecule type" value="Genomic_DNA"/>
</dbReference>
<sequence length="171" mass="19064">MSVSSLTTLKNFLLTRYDELKGQLTRRLGNSDLAGDALQDTWMRLHCRDDAEASLGPVQSPGAYILRMASNLAIDHQRAHSRVMSLGEIDALLEIPEPAPGPAEIAQARSECEDLARVMDGMPERRRQILLAARLDGTPQYEIAERLGISLRLVERELKKAHEYCAANLKK</sequence>
<dbReference type="InterPro" id="IPR007627">
    <property type="entry name" value="RNA_pol_sigma70_r2"/>
</dbReference>
<name>A0A157SF79_9BORD</name>
<dbReference type="GO" id="GO:0006352">
    <property type="term" value="P:DNA-templated transcription initiation"/>
    <property type="evidence" value="ECO:0007669"/>
    <property type="project" value="InterPro"/>
</dbReference>
<dbReference type="PANTHER" id="PTHR43133">
    <property type="entry name" value="RNA POLYMERASE ECF-TYPE SIGMA FACTO"/>
    <property type="match status" value="1"/>
</dbReference>
<reference evidence="7 8" key="1">
    <citation type="submission" date="2016-04" db="EMBL/GenBank/DDBJ databases">
        <authorList>
            <consortium name="Pathogen Informatics"/>
        </authorList>
    </citation>
    <scope>NUCLEOTIDE SEQUENCE [LARGE SCALE GENOMIC DNA]</scope>
    <source>
        <strain evidence="7 8">H050680373</strain>
    </source>
</reference>
<keyword evidence="8" id="KW-1185">Reference proteome</keyword>
<dbReference type="Pfam" id="PF04542">
    <property type="entry name" value="Sigma70_r2"/>
    <property type="match status" value="1"/>
</dbReference>
<evidence type="ECO:0000256" key="1">
    <source>
        <dbReference type="ARBA" id="ARBA00010641"/>
    </source>
</evidence>
<accession>A0A157SF79</accession>